<accession>A0A5B6Z9Y1</accession>
<dbReference type="EMBL" id="GHES01010222">
    <property type="protein sequence ID" value="MPA40781.1"/>
    <property type="molecule type" value="Transcribed_RNA"/>
</dbReference>
<feature type="compositionally biased region" description="Polar residues" evidence="1">
    <location>
        <begin position="263"/>
        <end position="275"/>
    </location>
</feature>
<feature type="region of interest" description="Disordered" evidence="1">
    <location>
        <begin position="441"/>
        <end position="465"/>
    </location>
</feature>
<sequence length="715" mass="79752">MSDLCMSALEDIVWEEFGQSDDHIVPHPGDEHGNENAFQSESSKKLRREVIGVSSNAGDWYAARFVNQGKEEGYFPTLKNRRDTMLENDSWSHTPGGVFPASCDSDSIKEETSLASDNLRMSSHCFKSSNIDSIGSELCADDPIIGDRCAAVDSNSYRYPLGHISQTDSDLSFLDNDREDKESSDLLYYAWPDIGNFEDVDRMFRSCDSTFGLEGVGNEDELGWFSSSHAIEVSEDVLTSDFKFSCPELSPSKNIPDHHEPSKLNNASSSINDSNMDSASVSYKCSSRTSEDDEPAALGHLSFVNASNTISESKDKFTPKEQGVEFNGGIQFKISTINHSKNDNNAMTNLHKKQSKHVNQSEGKRKGRCLENCGSFHHISDPQFKDIKLPSGDSSHQVFPSPNIPQQTQNMGSDSFGFLQTHIPYMHSDYRYHSDQIPVSPTLSGIKSENNGLTSHSPKESSYASNQVQSMESSHDRSFEAPAITMDKKREKPHLRQGFQPSFTSNRKHVDLVVPAAICDPVSCRKQVHHSENKVEIYSEVEGVSMGIPELDSSNVQERSSMSSGLDEISLETTSFRQLQHVMEQLDIRTKLCIRDSLYRLARSAEQRHNYENLNGGSRDDRETSGALMDDGTNKCTGFMDMETNTNPIDRSIAHLLFHRPSESSVMPSYDAMSDKSHTMIHRSITSPPVMAEKLVCQDKTATEADKKMLIVDDK</sequence>
<organism evidence="2">
    <name type="scientific">Davidia involucrata</name>
    <name type="common">Dove tree</name>
    <dbReference type="NCBI Taxonomy" id="16924"/>
    <lineage>
        <taxon>Eukaryota</taxon>
        <taxon>Viridiplantae</taxon>
        <taxon>Streptophyta</taxon>
        <taxon>Embryophyta</taxon>
        <taxon>Tracheophyta</taxon>
        <taxon>Spermatophyta</taxon>
        <taxon>Magnoliopsida</taxon>
        <taxon>eudicotyledons</taxon>
        <taxon>Gunneridae</taxon>
        <taxon>Pentapetalae</taxon>
        <taxon>asterids</taxon>
        <taxon>Cornales</taxon>
        <taxon>Nyssaceae</taxon>
        <taxon>Davidia</taxon>
    </lineage>
</organism>
<dbReference type="GO" id="GO:0006355">
    <property type="term" value="P:regulation of DNA-templated transcription"/>
    <property type="evidence" value="ECO:0007669"/>
    <property type="project" value="InterPro"/>
</dbReference>
<evidence type="ECO:0000256" key="1">
    <source>
        <dbReference type="SAM" id="MobiDB-lite"/>
    </source>
</evidence>
<dbReference type="InterPro" id="IPR039928">
    <property type="entry name" value="LNK"/>
</dbReference>
<evidence type="ECO:0000313" key="2">
    <source>
        <dbReference type="EMBL" id="MPA40781.1"/>
    </source>
</evidence>
<reference evidence="2" key="1">
    <citation type="submission" date="2019-08" db="EMBL/GenBank/DDBJ databases">
        <title>Reference gene set and small RNA set construction with multiple tissues from Davidia involucrata Baill.</title>
        <authorList>
            <person name="Yang H."/>
            <person name="Zhou C."/>
            <person name="Li G."/>
            <person name="Wang J."/>
            <person name="Gao P."/>
            <person name="Wang M."/>
            <person name="Wang R."/>
            <person name="Zhao Y."/>
        </authorList>
    </citation>
    <scope>NUCLEOTIDE SEQUENCE</scope>
    <source>
        <tissue evidence="2">Mixed with DoveR01_LX</tissue>
    </source>
</reference>
<feature type="region of interest" description="Disordered" evidence="1">
    <location>
        <begin position="252"/>
        <end position="275"/>
    </location>
</feature>
<evidence type="ECO:0008006" key="3">
    <source>
        <dbReference type="Google" id="ProtNLM"/>
    </source>
</evidence>
<dbReference type="GO" id="GO:0007623">
    <property type="term" value="P:circadian rhythm"/>
    <property type="evidence" value="ECO:0007669"/>
    <property type="project" value="InterPro"/>
</dbReference>
<dbReference type="PANTHER" id="PTHR33334">
    <property type="entry name" value="PROTEIN LNK1"/>
    <property type="match status" value="1"/>
</dbReference>
<protein>
    <recommendedName>
        <fullName evidence="3">Protein LNK1</fullName>
    </recommendedName>
</protein>
<name>A0A5B6Z9Y1_DAVIN</name>
<proteinExistence type="predicted"/>
<dbReference type="PANTHER" id="PTHR33334:SF8">
    <property type="entry name" value="PROTEIN LNK1"/>
    <property type="match status" value="1"/>
</dbReference>
<gene>
    <name evidence="2" type="ORF">Din_010222</name>
</gene>
<dbReference type="AlphaFoldDB" id="A0A5B6Z9Y1"/>